<comment type="caution">
    <text evidence="2">The sequence shown here is derived from an EMBL/GenBank/DDBJ whole genome shotgun (WGS) entry which is preliminary data.</text>
</comment>
<name>A0ABT7ZNR3_9BACL</name>
<sequence>MIENLKKIYPSLILNEEGNQDLDFSHHWFMTDNSEIVGIPKSQMTSRDLSVVAAFLKPYHHEFPVQTSEEQKWRKMIDSEEPAGAESVEAGSPYRFVYFSIKKNQISPGVFKDAIHDLFPEKVPILWENGHEGILVEYGSLGKEAIRYEEIIDVLMSDLYIKINFLVGPFKETMENASHYYSFMLSAAKSIFSNSNKAVANFSDAVPYLLIDQTGKEQARGIREMILQSYTDDEETLRMIEVFTRCNLNISETAKALHLHRNSLQYRLDRFTENTGIDIRKFHNAMAVYLALLVKPSVK</sequence>
<dbReference type="Gene3D" id="1.10.10.2840">
    <property type="entry name" value="PucR C-terminal helix-turn-helix domain"/>
    <property type="match status" value="1"/>
</dbReference>
<dbReference type="InterPro" id="IPR051448">
    <property type="entry name" value="CdaR-like_regulators"/>
</dbReference>
<dbReference type="PANTHER" id="PTHR33744">
    <property type="entry name" value="CARBOHYDRATE DIACID REGULATOR"/>
    <property type="match status" value="1"/>
</dbReference>
<accession>A0ABT7ZNR3</accession>
<keyword evidence="3" id="KW-1185">Reference proteome</keyword>
<evidence type="ECO:0000313" key="2">
    <source>
        <dbReference type="EMBL" id="MDN3428473.1"/>
    </source>
</evidence>
<dbReference type="InterPro" id="IPR025736">
    <property type="entry name" value="PucR_C-HTH_dom"/>
</dbReference>
<evidence type="ECO:0000259" key="1">
    <source>
        <dbReference type="Pfam" id="PF13556"/>
    </source>
</evidence>
<dbReference type="Pfam" id="PF13556">
    <property type="entry name" value="HTH_30"/>
    <property type="match status" value="1"/>
</dbReference>
<dbReference type="InterPro" id="IPR009057">
    <property type="entry name" value="Homeodomain-like_sf"/>
</dbReference>
<reference evidence="2 3" key="1">
    <citation type="submission" date="2023-03" db="EMBL/GenBank/DDBJ databases">
        <authorList>
            <person name="Uniacke-Lowe S."/>
            <person name="Ross P."/>
            <person name="Hill C."/>
        </authorList>
    </citation>
    <scope>NUCLEOTIDE SEQUENCE [LARGE SCALE GENOMIC DNA]</scope>
    <source>
        <strain evidence="2 3">APC 4016</strain>
    </source>
</reference>
<dbReference type="InterPro" id="IPR042070">
    <property type="entry name" value="PucR_C-HTH_sf"/>
</dbReference>
<evidence type="ECO:0000313" key="3">
    <source>
        <dbReference type="Proteomes" id="UP001225873"/>
    </source>
</evidence>
<dbReference type="RefSeq" id="WP_290215290.1">
    <property type="nucleotide sequence ID" value="NZ_JASDCQ010000004.1"/>
</dbReference>
<dbReference type="PANTHER" id="PTHR33744:SF15">
    <property type="entry name" value="CARBOHYDRATE DIACID REGULATOR"/>
    <property type="match status" value="1"/>
</dbReference>
<proteinExistence type="predicted"/>
<gene>
    <name evidence="2" type="ORF">QMA01_14305</name>
</gene>
<dbReference type="EMBL" id="JASDCQ010000004">
    <property type="protein sequence ID" value="MDN3428473.1"/>
    <property type="molecule type" value="Genomic_DNA"/>
</dbReference>
<dbReference type="SUPFAM" id="SSF46689">
    <property type="entry name" value="Homeodomain-like"/>
    <property type="match status" value="1"/>
</dbReference>
<feature type="domain" description="PucR C-terminal helix-turn-helix" evidence="1">
    <location>
        <begin position="237"/>
        <end position="293"/>
    </location>
</feature>
<dbReference type="Proteomes" id="UP001225873">
    <property type="component" value="Unassembled WGS sequence"/>
</dbReference>
<organism evidence="2 3">
    <name type="scientific">Planococcus notacanthi</name>
    <dbReference type="NCBI Taxonomy" id="3035188"/>
    <lineage>
        <taxon>Bacteria</taxon>
        <taxon>Bacillati</taxon>
        <taxon>Bacillota</taxon>
        <taxon>Bacilli</taxon>
        <taxon>Bacillales</taxon>
        <taxon>Caryophanaceae</taxon>
        <taxon>Planococcus</taxon>
    </lineage>
</organism>
<protein>
    <submittedName>
        <fullName evidence="2">Helix-turn-helix domain-containing protein</fullName>
    </submittedName>
</protein>